<evidence type="ECO:0000256" key="1">
    <source>
        <dbReference type="SAM" id="Coils"/>
    </source>
</evidence>
<dbReference type="SUPFAM" id="SSF52540">
    <property type="entry name" value="P-loop containing nucleoside triphosphate hydrolases"/>
    <property type="match status" value="1"/>
</dbReference>
<dbReference type="Proteomes" id="UP000261174">
    <property type="component" value="Unassembled WGS sequence"/>
</dbReference>
<comment type="caution">
    <text evidence="2">The sequence shown here is derived from an EMBL/GenBank/DDBJ whole genome shotgun (WGS) entry which is preliminary data.</text>
</comment>
<proteinExistence type="predicted"/>
<sequence>MLTNKAEVIKRLQQDILHLQGFKSKNSEENLLGLGPVEAAFPNGIFATGAIHEFVSDGSEETAATFGFVSGVLSRLMTDARPCIWVCPSRSLFPLALKKFNIEPEKIIFIETATDAESLWVMEEALKCDGIAVVVGEISRVSFSQSRRLQLAVEKSKVTGMLLRSFKAQNIIAGIAKWHISPLPGLSPDGFPGVGFPQWKVDLVKVRNGKPGCWKVAWMREGFVVQEMVQAGEKIELISMNNEELEERAIKKELEQEKVRYKVS</sequence>
<protein>
    <submittedName>
        <fullName evidence="2">Error-prone repair protein ImuA</fullName>
    </submittedName>
</protein>
<name>A0A3E1P055_9BACT</name>
<organism evidence="2 3">
    <name type="scientific">Chitinophaga silvisoli</name>
    <dbReference type="NCBI Taxonomy" id="2291814"/>
    <lineage>
        <taxon>Bacteria</taxon>
        <taxon>Pseudomonadati</taxon>
        <taxon>Bacteroidota</taxon>
        <taxon>Chitinophagia</taxon>
        <taxon>Chitinophagales</taxon>
        <taxon>Chitinophagaceae</taxon>
        <taxon>Chitinophaga</taxon>
    </lineage>
</organism>
<dbReference type="InterPro" id="IPR017026">
    <property type="entry name" value="ImuA"/>
</dbReference>
<dbReference type="Gene3D" id="3.40.50.300">
    <property type="entry name" value="P-loop containing nucleotide triphosphate hydrolases"/>
    <property type="match status" value="1"/>
</dbReference>
<dbReference type="PIRSF" id="PIRSF034285">
    <property type="entry name" value="UCP034285"/>
    <property type="match status" value="1"/>
</dbReference>
<dbReference type="RefSeq" id="WP_116854482.1">
    <property type="nucleotide sequence ID" value="NZ_QTJV01000006.1"/>
</dbReference>
<dbReference type="OrthoDB" id="836928at2"/>
<keyword evidence="3" id="KW-1185">Reference proteome</keyword>
<evidence type="ECO:0000313" key="2">
    <source>
        <dbReference type="EMBL" id="RFM33559.1"/>
    </source>
</evidence>
<dbReference type="InterPro" id="IPR027417">
    <property type="entry name" value="P-loop_NTPase"/>
</dbReference>
<feature type="coiled-coil region" evidence="1">
    <location>
        <begin position="228"/>
        <end position="262"/>
    </location>
</feature>
<reference evidence="2 3" key="1">
    <citation type="submission" date="2018-08" db="EMBL/GenBank/DDBJ databases">
        <title>Chitinophaga sp. K20C18050901, a novel bacterium isolated from forest soil.</title>
        <authorList>
            <person name="Wang C."/>
        </authorList>
    </citation>
    <scope>NUCLEOTIDE SEQUENCE [LARGE SCALE GENOMIC DNA]</scope>
    <source>
        <strain evidence="2 3">K20C18050901</strain>
    </source>
</reference>
<accession>A0A3E1P055</accession>
<dbReference type="EMBL" id="QTJV01000006">
    <property type="protein sequence ID" value="RFM33559.1"/>
    <property type="molecule type" value="Genomic_DNA"/>
</dbReference>
<keyword evidence="1" id="KW-0175">Coiled coil</keyword>
<dbReference type="AlphaFoldDB" id="A0A3E1P055"/>
<gene>
    <name evidence="2" type="ORF">DXN04_16500</name>
</gene>
<evidence type="ECO:0000313" key="3">
    <source>
        <dbReference type="Proteomes" id="UP000261174"/>
    </source>
</evidence>